<dbReference type="KEGG" id="spap:H3Z74_08545"/>
<dbReference type="NCBIfam" id="TIGR02304">
    <property type="entry name" value="aden_form_hyp"/>
    <property type="match status" value="1"/>
</dbReference>
<accession>A0A7H0LND0</accession>
<dbReference type="PANTHER" id="PTHR36932:SF1">
    <property type="entry name" value="CAPSULAR POLYSACCHARIDE BIOSYNTHESIS PROTEIN"/>
    <property type="match status" value="1"/>
</dbReference>
<dbReference type="Gene3D" id="3.40.50.12780">
    <property type="entry name" value="N-terminal domain of ligase-like"/>
    <property type="match status" value="1"/>
</dbReference>
<dbReference type="InterPro" id="IPR053158">
    <property type="entry name" value="CapK_Type1_Caps_Biosynth"/>
</dbReference>
<dbReference type="InterPro" id="IPR042099">
    <property type="entry name" value="ANL_N_sf"/>
</dbReference>
<proteinExistence type="predicted"/>
<protein>
    <submittedName>
        <fullName evidence="1">CoF synthetase</fullName>
    </submittedName>
</protein>
<dbReference type="SUPFAM" id="SSF56801">
    <property type="entry name" value="Acetyl-CoA synthetase-like"/>
    <property type="match status" value="1"/>
</dbReference>
<dbReference type="RefSeq" id="WP_187763467.1">
    <property type="nucleotide sequence ID" value="NZ_CP061038.1"/>
</dbReference>
<dbReference type="InterPro" id="IPR012685">
    <property type="entry name" value="CHP02304_F390_synth-rel"/>
</dbReference>
<dbReference type="Proteomes" id="UP000516148">
    <property type="component" value="Chromosome"/>
</dbReference>
<evidence type="ECO:0000313" key="1">
    <source>
        <dbReference type="EMBL" id="QNQ11183.1"/>
    </source>
</evidence>
<name>A0A7H0LND0_9SPHN</name>
<organism evidence="1 2">
    <name type="scientific">Sphingomonas alpina</name>
    <dbReference type="NCBI Taxonomy" id="653931"/>
    <lineage>
        <taxon>Bacteria</taxon>
        <taxon>Pseudomonadati</taxon>
        <taxon>Pseudomonadota</taxon>
        <taxon>Alphaproteobacteria</taxon>
        <taxon>Sphingomonadales</taxon>
        <taxon>Sphingomonadaceae</taxon>
        <taxon>Sphingomonas</taxon>
    </lineage>
</organism>
<dbReference type="AlphaFoldDB" id="A0A7H0LND0"/>
<dbReference type="PANTHER" id="PTHR36932">
    <property type="entry name" value="CAPSULAR POLYSACCHARIDE BIOSYNTHESIS PROTEIN"/>
    <property type="match status" value="1"/>
</dbReference>
<sequence>MPPILTAVSAFWRTRSLARRLKTSDDVRAWQARRIEAFLARSVPRVRAYAGRPVDRLADLPIVDKASLLADFAAFNRPGITVDEVRSAIDRGEDRVRGYPIGQSTGTSGNRGYFVISEAERFVWLGTILAKTLPDILWRRHRVALALPGFSTLYRSAERGRRIALRFFDLAQGVDAWADQLAEFAPDTIVAPPKVLRRLAEMDRLPARNIFSGAEVLDPLDRRVIEAATGAQVREIYMATEGLFGVACPQGTLHLAEDAVHFEWQPSGDSGLAIPLITDFTRSTQVMARYRMNDLLALSDRPCACGSPLQAVARIEGRQDDVFQLLAADGRFRMVTPDVLRNAVIDSDRAIDDFRIVQTGPRSIAIALSDRLGAAADDAVKAALTTLAEDIGIGALEITVTRGIAIPFDRKLRRVRREWSPDQGVI</sequence>
<dbReference type="EMBL" id="CP061038">
    <property type="protein sequence ID" value="QNQ11183.1"/>
    <property type="molecule type" value="Genomic_DNA"/>
</dbReference>
<keyword evidence="2" id="KW-1185">Reference proteome</keyword>
<evidence type="ECO:0000313" key="2">
    <source>
        <dbReference type="Proteomes" id="UP000516148"/>
    </source>
</evidence>
<reference evidence="1 2" key="1">
    <citation type="submission" date="2020-09" db="EMBL/GenBank/DDBJ databases">
        <title>Sphingomonas sp., a new species isolated from pork steak.</title>
        <authorList>
            <person name="Heidler von Heilborn D."/>
        </authorList>
    </citation>
    <scope>NUCLEOTIDE SEQUENCE [LARGE SCALE GENOMIC DNA]</scope>
    <source>
        <strain evidence="2">S8-3T</strain>
    </source>
</reference>
<gene>
    <name evidence="1" type="ORF">H3Z74_08545</name>
</gene>